<dbReference type="Proteomes" id="UP000595095">
    <property type="component" value="Chromosome"/>
</dbReference>
<evidence type="ECO:0000313" key="9">
    <source>
        <dbReference type="EMBL" id="QPG06951.1"/>
    </source>
</evidence>
<protein>
    <recommendedName>
        <fullName evidence="2">DNA-directed RNA polymerase</fullName>
        <ecNumber evidence="2">2.7.7.6</ecNumber>
    </recommendedName>
</protein>
<feature type="domain" description="DNA-directed RNA polymerase C-terminal" evidence="8">
    <location>
        <begin position="5"/>
        <end position="147"/>
    </location>
</feature>
<keyword evidence="10" id="KW-1185">Reference proteome</keyword>
<comment type="similarity">
    <text evidence="1">Belongs to the phage and mitochondrial RNA polymerase family.</text>
</comment>
<dbReference type="RefSeq" id="WP_195812023.1">
    <property type="nucleotide sequence ID" value="NZ_CP064795.1"/>
</dbReference>
<evidence type="ECO:0000256" key="6">
    <source>
        <dbReference type="ARBA" id="ARBA00023163"/>
    </source>
</evidence>
<dbReference type="GO" id="GO:0003899">
    <property type="term" value="F:DNA-directed RNA polymerase activity"/>
    <property type="evidence" value="ECO:0007669"/>
    <property type="project" value="UniProtKB-EC"/>
</dbReference>
<dbReference type="GO" id="GO:0006351">
    <property type="term" value="P:DNA-templated transcription"/>
    <property type="evidence" value="ECO:0007669"/>
    <property type="project" value="InterPro"/>
</dbReference>
<keyword evidence="5" id="KW-0548">Nucleotidyltransferase</keyword>
<evidence type="ECO:0000259" key="8">
    <source>
        <dbReference type="Pfam" id="PF00940"/>
    </source>
</evidence>
<dbReference type="PANTHER" id="PTHR10102:SF0">
    <property type="entry name" value="DNA-DIRECTED RNA POLYMERASE, MITOCHONDRIAL"/>
    <property type="match status" value="1"/>
</dbReference>
<dbReference type="GO" id="GO:0003677">
    <property type="term" value="F:DNA binding"/>
    <property type="evidence" value="ECO:0007669"/>
    <property type="project" value="InterPro"/>
</dbReference>
<dbReference type="EMBL" id="CP064795">
    <property type="protein sequence ID" value="QPG06951.1"/>
    <property type="molecule type" value="Genomic_DNA"/>
</dbReference>
<accession>A0A7S9HE53</accession>
<keyword evidence="4" id="KW-0808">Transferase</keyword>
<dbReference type="InterPro" id="IPR046950">
    <property type="entry name" value="DNA-dir_Rpol_C_phage-type"/>
</dbReference>
<reference evidence="9 10" key="1">
    <citation type="submission" date="2020-11" db="EMBL/GenBank/DDBJ databases">
        <title>Complete genome sequence for Salinimonas sp. strain G2-b.</title>
        <authorList>
            <person name="Park S.-J."/>
        </authorList>
    </citation>
    <scope>NUCLEOTIDE SEQUENCE [LARGE SCALE GENOMIC DNA]</scope>
    <source>
        <strain evidence="9 10">G2-b</strain>
    </source>
</reference>
<evidence type="ECO:0000256" key="7">
    <source>
        <dbReference type="ARBA" id="ARBA00048552"/>
    </source>
</evidence>
<gene>
    <name evidence="9" type="ORF">IT774_07560</name>
</gene>
<evidence type="ECO:0000256" key="1">
    <source>
        <dbReference type="ARBA" id="ARBA00009493"/>
    </source>
</evidence>
<evidence type="ECO:0000256" key="5">
    <source>
        <dbReference type="ARBA" id="ARBA00022695"/>
    </source>
</evidence>
<evidence type="ECO:0000256" key="2">
    <source>
        <dbReference type="ARBA" id="ARBA00012418"/>
    </source>
</evidence>
<dbReference type="EC" id="2.7.7.6" evidence="2"/>
<proteinExistence type="inferred from homology"/>
<evidence type="ECO:0000313" key="10">
    <source>
        <dbReference type="Proteomes" id="UP000595095"/>
    </source>
</evidence>
<evidence type="ECO:0000256" key="3">
    <source>
        <dbReference type="ARBA" id="ARBA00022478"/>
    </source>
</evidence>
<dbReference type="InterPro" id="IPR043502">
    <property type="entry name" value="DNA/RNA_pol_sf"/>
</dbReference>
<keyword evidence="6" id="KW-0804">Transcription</keyword>
<dbReference type="InterPro" id="IPR002092">
    <property type="entry name" value="DNA-dir_Rpol_phage-type"/>
</dbReference>
<keyword evidence="3" id="KW-0240">DNA-directed RNA polymerase</keyword>
<dbReference type="SUPFAM" id="SSF56672">
    <property type="entry name" value="DNA/RNA polymerases"/>
    <property type="match status" value="1"/>
</dbReference>
<dbReference type="AlphaFoldDB" id="A0A7S9HE53"/>
<sequence>MKEFKGVEYIKIAVANAFGLDKELFEDRIKWVDSKDMQALHGLVDDADEPAIYKAALFALEDAYAGRPSGFMVGLDACSSGVQIMGALMNCKVTCESTGLIDPNRRADIYTDVTDVMNTKLAKLGMHFTAARKGVKEALMTHFYGSKMKPKEIFGEDTQELATFYESLKVVAPGAVVAMQHLMDAWQPYALKHEWVLPDGFHAVCPVLEAEDIRIRVDELDGTSFTHRVDLNQGTETGLSIAANVIHSIDALLVREMSRRCNYDEYVLEACLTGIDAYFEEQGYPMPASSNSREFVSLRWAELLVTGEHAYCDFEDELPELVRLIELTLAHKAFPVVCVHDEFKCHANNMNHLRQHYMTMFQQLADSNLLEDILGQIHGTNYRITPMGSVSHAIGNSNYFLS</sequence>
<dbReference type="KEGG" id="smaa:IT774_07560"/>
<dbReference type="PANTHER" id="PTHR10102">
    <property type="entry name" value="DNA-DIRECTED RNA POLYMERASE, MITOCHONDRIAL"/>
    <property type="match status" value="1"/>
</dbReference>
<organism evidence="9 10">
    <name type="scientific">Salinimonas marina</name>
    <dbReference type="NCBI Taxonomy" id="2785918"/>
    <lineage>
        <taxon>Bacteria</taxon>
        <taxon>Pseudomonadati</taxon>
        <taxon>Pseudomonadota</taxon>
        <taxon>Gammaproteobacteria</taxon>
        <taxon>Alteromonadales</taxon>
        <taxon>Alteromonadaceae</taxon>
        <taxon>Alteromonas/Salinimonas group</taxon>
        <taxon>Salinimonas</taxon>
    </lineage>
</organism>
<dbReference type="Gene3D" id="1.10.287.280">
    <property type="match status" value="1"/>
</dbReference>
<dbReference type="Pfam" id="PF00940">
    <property type="entry name" value="RNA_pol"/>
    <property type="match status" value="1"/>
</dbReference>
<dbReference type="GO" id="GO:0000428">
    <property type="term" value="C:DNA-directed RNA polymerase complex"/>
    <property type="evidence" value="ECO:0007669"/>
    <property type="project" value="UniProtKB-KW"/>
</dbReference>
<name>A0A7S9HE53_9ALTE</name>
<comment type="catalytic activity">
    <reaction evidence="7">
        <text>RNA(n) + a ribonucleoside 5'-triphosphate = RNA(n+1) + diphosphate</text>
        <dbReference type="Rhea" id="RHEA:21248"/>
        <dbReference type="Rhea" id="RHEA-COMP:14527"/>
        <dbReference type="Rhea" id="RHEA-COMP:17342"/>
        <dbReference type="ChEBI" id="CHEBI:33019"/>
        <dbReference type="ChEBI" id="CHEBI:61557"/>
        <dbReference type="ChEBI" id="CHEBI:140395"/>
        <dbReference type="EC" id="2.7.7.6"/>
    </reaction>
</comment>
<evidence type="ECO:0000256" key="4">
    <source>
        <dbReference type="ARBA" id="ARBA00022679"/>
    </source>
</evidence>